<accession>A0A0K2UTL4</accession>
<dbReference type="EMBL" id="HACA01024247">
    <property type="protein sequence ID" value="CDW41608.1"/>
    <property type="molecule type" value="Transcribed_RNA"/>
</dbReference>
<proteinExistence type="predicted"/>
<sequence length="33" mass="3869">MSFSVQICYFIIQWFKYISVSGVDLLSNHCILL</sequence>
<protein>
    <submittedName>
        <fullName evidence="1">Uncharacterized protein</fullName>
    </submittedName>
</protein>
<evidence type="ECO:0000313" key="1">
    <source>
        <dbReference type="EMBL" id="CDW41608.1"/>
    </source>
</evidence>
<organism evidence="1">
    <name type="scientific">Lepeophtheirus salmonis</name>
    <name type="common">Salmon louse</name>
    <name type="synonym">Caligus salmonis</name>
    <dbReference type="NCBI Taxonomy" id="72036"/>
    <lineage>
        <taxon>Eukaryota</taxon>
        <taxon>Metazoa</taxon>
        <taxon>Ecdysozoa</taxon>
        <taxon>Arthropoda</taxon>
        <taxon>Crustacea</taxon>
        <taxon>Multicrustacea</taxon>
        <taxon>Hexanauplia</taxon>
        <taxon>Copepoda</taxon>
        <taxon>Siphonostomatoida</taxon>
        <taxon>Caligidae</taxon>
        <taxon>Lepeophtheirus</taxon>
    </lineage>
</organism>
<dbReference type="AlphaFoldDB" id="A0A0K2UTL4"/>
<name>A0A0K2UTL4_LEPSM</name>
<reference evidence="1" key="1">
    <citation type="submission" date="2014-05" db="EMBL/GenBank/DDBJ databases">
        <authorList>
            <person name="Chronopoulou M."/>
        </authorList>
    </citation>
    <scope>NUCLEOTIDE SEQUENCE</scope>
    <source>
        <tissue evidence="1">Whole organism</tissue>
    </source>
</reference>